<dbReference type="InterPro" id="IPR006115">
    <property type="entry name" value="6PGDH_NADP-bd"/>
</dbReference>
<dbReference type="InterPro" id="IPR051265">
    <property type="entry name" value="HIBADH-related_NP60_sf"/>
</dbReference>
<name>A0A0C6FWL5_9HYPH</name>
<dbReference type="EMBL" id="AP014704">
    <property type="protein sequence ID" value="BAQ47620.1"/>
    <property type="molecule type" value="Genomic_DNA"/>
</dbReference>
<feature type="domain" description="6-phosphogluconate dehydrogenase NADP-binding" evidence="1">
    <location>
        <begin position="11"/>
        <end position="130"/>
    </location>
</feature>
<dbReference type="Pfam" id="PF03446">
    <property type="entry name" value="NAD_binding_2"/>
    <property type="match status" value="1"/>
</dbReference>
<dbReference type="Gene3D" id="1.10.1040.10">
    <property type="entry name" value="N-(1-d-carboxylethyl)-l-norvaline Dehydrogenase, domain 2"/>
    <property type="match status" value="1"/>
</dbReference>
<accession>A0A0C6FWL5</accession>
<dbReference type="RefSeq" id="WP_060848527.1">
    <property type="nucleotide sequence ID" value="NZ_AP014704.1"/>
</dbReference>
<gene>
    <name evidence="3" type="primary">mmsB</name>
    <name evidence="3" type="ORF">Maq22A_c23310</name>
</gene>
<proteinExistence type="predicted"/>
<dbReference type="SUPFAM" id="SSF51735">
    <property type="entry name" value="NAD(P)-binding Rossmann-fold domains"/>
    <property type="match status" value="1"/>
</dbReference>
<dbReference type="InterPro" id="IPR015814">
    <property type="entry name" value="Pgluconate_DH_NAD-bd_C"/>
</dbReference>
<dbReference type="PANTHER" id="PTHR43580:SF2">
    <property type="entry name" value="CYTOKINE-LIKE NUCLEAR FACTOR N-PAC"/>
    <property type="match status" value="1"/>
</dbReference>
<dbReference type="PANTHER" id="PTHR43580">
    <property type="entry name" value="OXIDOREDUCTASE GLYR1-RELATED"/>
    <property type="match status" value="1"/>
</dbReference>
<reference evidence="4" key="2">
    <citation type="submission" date="2015-01" db="EMBL/GenBank/DDBJ databases">
        <title>Complete genome sequence of Methylobacterium aquaticum strain 22A.</title>
        <authorList>
            <person name="Tani A."/>
            <person name="Ogura Y."/>
            <person name="Hayashi T."/>
        </authorList>
    </citation>
    <scope>NUCLEOTIDE SEQUENCE [LARGE SCALE GENOMIC DNA]</scope>
    <source>
        <strain evidence="4">MA-22A</strain>
    </source>
</reference>
<sequence>MLSSIPQGSRFAIIGFGEVGSRFARDIHANGRAHRITAFDVDAAAQARAAATDFVTLAASAAGAAAAADVVFLSVTAGSVLAAAEALTSGLTHNPLIVDVNSVSPTTKQEAASLVTRAGGRYVEAAVMASVPPQGLRTPMLLGGPHTSAFVEAMTPFGMQLTPVSETIGHASSVKMCRSVMIKGLEALVIECLQTARHYGVEEPVLASLADTLPHPDWPGLARYLIGRPLQHGKRRAEEMREVARTVRDAGLAPVMSTAIAERQERSGHLGRRLSNAALEDGLGPLLDALAVLDAAREPAAA</sequence>
<organism evidence="3 4">
    <name type="scientific">Methylobacterium aquaticum</name>
    <dbReference type="NCBI Taxonomy" id="270351"/>
    <lineage>
        <taxon>Bacteria</taxon>
        <taxon>Pseudomonadati</taxon>
        <taxon>Pseudomonadota</taxon>
        <taxon>Alphaproteobacteria</taxon>
        <taxon>Hyphomicrobiales</taxon>
        <taxon>Methylobacteriaceae</taxon>
        <taxon>Methylobacterium</taxon>
    </lineage>
</organism>
<evidence type="ECO:0000259" key="1">
    <source>
        <dbReference type="Pfam" id="PF03446"/>
    </source>
</evidence>
<feature type="domain" description="Phosphogluconate dehydrogenase NAD-binding putative C-terminal" evidence="2">
    <location>
        <begin position="196"/>
        <end position="266"/>
    </location>
</feature>
<reference evidence="3 4" key="1">
    <citation type="journal article" date="2015" name="Genome Announc.">
        <title>Complete Genome Sequence of Methylobacterium aquaticum Strain 22A, Isolated from Racomitrium japonicum Moss.</title>
        <authorList>
            <person name="Tani A."/>
            <person name="Ogura Y."/>
            <person name="Hayashi T."/>
            <person name="Kimbara K."/>
        </authorList>
    </citation>
    <scope>NUCLEOTIDE SEQUENCE [LARGE SCALE GENOMIC DNA]</scope>
    <source>
        <strain evidence="3 4">MA-22A</strain>
    </source>
</reference>
<dbReference type="Pfam" id="PF09130">
    <property type="entry name" value="DUF1932"/>
    <property type="match status" value="1"/>
</dbReference>
<dbReference type="STRING" id="270351.Maq22A_c23310"/>
<dbReference type="Proteomes" id="UP000061432">
    <property type="component" value="Chromosome"/>
</dbReference>
<dbReference type="InterPro" id="IPR013328">
    <property type="entry name" value="6PGD_dom2"/>
</dbReference>
<dbReference type="GO" id="GO:0050661">
    <property type="term" value="F:NADP binding"/>
    <property type="evidence" value="ECO:0007669"/>
    <property type="project" value="InterPro"/>
</dbReference>
<protein>
    <submittedName>
        <fullName evidence="3">Phosphogluconate dehydrogenase</fullName>
    </submittedName>
</protein>
<dbReference type="SUPFAM" id="SSF48179">
    <property type="entry name" value="6-phosphogluconate dehydrogenase C-terminal domain-like"/>
    <property type="match status" value="1"/>
</dbReference>
<dbReference type="PATRIC" id="fig|270351.10.peg.4486"/>
<dbReference type="Gene3D" id="3.40.50.720">
    <property type="entry name" value="NAD(P)-binding Rossmann-like Domain"/>
    <property type="match status" value="1"/>
</dbReference>
<dbReference type="InterPro" id="IPR036291">
    <property type="entry name" value="NAD(P)-bd_dom_sf"/>
</dbReference>
<dbReference type="AlphaFoldDB" id="A0A0C6FWL5"/>
<dbReference type="OrthoDB" id="4333at2"/>
<evidence type="ECO:0000259" key="2">
    <source>
        <dbReference type="Pfam" id="PF09130"/>
    </source>
</evidence>
<dbReference type="InterPro" id="IPR008927">
    <property type="entry name" value="6-PGluconate_DH-like_C_sf"/>
</dbReference>
<dbReference type="KEGG" id="maqu:Maq22A_c23310"/>
<evidence type="ECO:0000313" key="4">
    <source>
        <dbReference type="Proteomes" id="UP000061432"/>
    </source>
</evidence>
<evidence type="ECO:0000313" key="3">
    <source>
        <dbReference type="EMBL" id="BAQ47620.1"/>
    </source>
</evidence>